<dbReference type="Proteomes" id="UP001501352">
    <property type="component" value="Unassembled WGS sequence"/>
</dbReference>
<evidence type="ECO:0000256" key="7">
    <source>
        <dbReference type="HAMAP-Rule" id="MF_01931"/>
    </source>
</evidence>
<sequence>MSRLDHSIAAPVVHREHYRDVEDDQLRLECGVCGVWGADQDDASSIVALGLHALQHRGQEACGIASVHDQRFYTERHMGLVGEAFGGANLAERMPGSAAVGHTRYSTAGGSFLRNIQPMFADLDQGGIAIAHNGNLTNFKYLHSQLVSEGAIFQSTSDSEVILHLIARSRKAKIVDRFIDAIGRIEGGYALVCQTRSKMIGARDPLGIRPLVLGQMGDAWVLASESCALDTIGATFVRDVEHGEVIVIDHEGLRSIKPFPARPARPCLFEYVYFSRPDSVVNGKSVYEVRKRMGRGLAREHAVEADVVVPVPDSGVPAALGYAQESGIPYEMGIIRSHYLGRTFIQPSQGARQKGVRMKHSPNREVLAGKRVVLIDDSIVRGTTSVKLVRAVRAAGATEVHLRSASPPILYPDFYGIDMPERDQLIAANKTLEEMCAYLEVDSLGFLSVDGLYQAMEAGPRDPNMPQFTDHYFTGEYPTRLLDREIEEGGREDNSRQLSLLVSA</sequence>
<dbReference type="Pfam" id="PF13537">
    <property type="entry name" value="GATase_7"/>
    <property type="match status" value="1"/>
</dbReference>
<proteinExistence type="inferred from homology"/>
<feature type="binding site" evidence="7">
    <location>
        <position position="377"/>
    </location>
    <ligand>
        <name>Mg(2+)</name>
        <dbReference type="ChEBI" id="CHEBI:18420"/>
    </ligand>
</feature>
<dbReference type="InterPro" id="IPR005854">
    <property type="entry name" value="PurF"/>
</dbReference>
<dbReference type="Gene3D" id="3.60.20.10">
    <property type="entry name" value="Glutamine Phosphoribosylpyrophosphate, subunit 1, domain 1"/>
    <property type="match status" value="1"/>
</dbReference>
<keyword evidence="7" id="KW-0479">Metal-binding</keyword>
<gene>
    <name evidence="7 10" type="primary">purF</name>
    <name evidence="10" type="ORF">GCM10009422_21610</name>
</gene>
<keyword evidence="6 7" id="KW-0315">Glutamine amidotransferase</keyword>
<comment type="function">
    <text evidence="7">Catalyzes the formation of phosphoribosylamine from phosphoribosylpyrophosphate (PRPP) and glutamine.</text>
</comment>
<dbReference type="PANTHER" id="PTHR11907">
    <property type="entry name" value="AMIDOPHOSPHORIBOSYLTRANSFERASE"/>
    <property type="match status" value="1"/>
</dbReference>
<evidence type="ECO:0000256" key="1">
    <source>
        <dbReference type="ARBA" id="ARBA00005209"/>
    </source>
</evidence>
<evidence type="ECO:0000256" key="4">
    <source>
        <dbReference type="ARBA" id="ARBA00022679"/>
    </source>
</evidence>
<dbReference type="HAMAP" id="MF_01931">
    <property type="entry name" value="PurF"/>
    <property type="match status" value="1"/>
</dbReference>
<keyword evidence="7" id="KW-0460">Magnesium</keyword>
<evidence type="ECO:0000313" key="11">
    <source>
        <dbReference type="Proteomes" id="UP001501352"/>
    </source>
</evidence>
<feature type="binding site" evidence="7">
    <location>
        <position position="376"/>
    </location>
    <ligand>
        <name>Mg(2+)</name>
        <dbReference type="ChEBI" id="CHEBI:18420"/>
    </ligand>
</feature>
<comment type="pathway">
    <text evidence="1 7 8">Purine metabolism; IMP biosynthesis via de novo pathway; N(1)-(5-phospho-D-ribosyl)glycinamide from 5-phospho-alpha-D-ribose 1-diphosphate: step 1/2.</text>
</comment>
<comment type="similarity">
    <text evidence="2 7 8">In the C-terminal section; belongs to the purine/pyrimidine phosphoribosyltransferase family.</text>
</comment>
<name>A0ABN1GZU3_9CAUL</name>
<evidence type="ECO:0000256" key="5">
    <source>
        <dbReference type="ARBA" id="ARBA00022755"/>
    </source>
</evidence>
<comment type="catalytic activity">
    <reaction evidence="7 8">
        <text>5-phospho-beta-D-ribosylamine + L-glutamate + diphosphate = 5-phospho-alpha-D-ribose 1-diphosphate + L-glutamine + H2O</text>
        <dbReference type="Rhea" id="RHEA:14905"/>
        <dbReference type="ChEBI" id="CHEBI:15377"/>
        <dbReference type="ChEBI" id="CHEBI:29985"/>
        <dbReference type="ChEBI" id="CHEBI:33019"/>
        <dbReference type="ChEBI" id="CHEBI:58017"/>
        <dbReference type="ChEBI" id="CHEBI:58359"/>
        <dbReference type="ChEBI" id="CHEBI:58681"/>
        <dbReference type="EC" id="2.4.2.14"/>
    </reaction>
</comment>
<evidence type="ECO:0000256" key="8">
    <source>
        <dbReference type="PIRNR" id="PIRNR000485"/>
    </source>
</evidence>
<dbReference type="NCBIfam" id="TIGR01134">
    <property type="entry name" value="purF"/>
    <property type="match status" value="1"/>
</dbReference>
<dbReference type="InterPro" id="IPR029055">
    <property type="entry name" value="Ntn_hydrolases_N"/>
</dbReference>
<dbReference type="CDD" id="cd06223">
    <property type="entry name" value="PRTases_typeI"/>
    <property type="match status" value="1"/>
</dbReference>
<keyword evidence="3 7" id="KW-0328">Glycosyltransferase</keyword>
<feature type="domain" description="Glutamine amidotransferase type-2" evidence="9">
    <location>
        <begin position="30"/>
        <end position="251"/>
    </location>
</feature>
<evidence type="ECO:0000256" key="2">
    <source>
        <dbReference type="ARBA" id="ARBA00010138"/>
    </source>
</evidence>
<keyword evidence="4 7" id="KW-0808">Transferase</keyword>
<dbReference type="SUPFAM" id="SSF53271">
    <property type="entry name" value="PRTase-like"/>
    <property type="match status" value="1"/>
</dbReference>
<dbReference type="Pfam" id="PF00156">
    <property type="entry name" value="Pribosyltran"/>
    <property type="match status" value="1"/>
</dbReference>
<feature type="binding site" evidence="7">
    <location>
        <position position="314"/>
    </location>
    <ligand>
        <name>Mg(2+)</name>
        <dbReference type="ChEBI" id="CHEBI:18420"/>
    </ligand>
</feature>
<protein>
    <recommendedName>
        <fullName evidence="7">Amidophosphoribosyltransferase</fullName>
        <shortName evidence="7">ATase</shortName>
        <ecNumber evidence="7">2.4.2.14</ecNumber>
    </recommendedName>
    <alternativeName>
        <fullName evidence="7">Glutamine phosphoribosylpyrophosphate amidotransferase</fullName>
        <shortName evidence="7">GPATase</shortName>
    </alternativeName>
</protein>
<dbReference type="InterPro" id="IPR000836">
    <property type="entry name" value="PRTase_dom"/>
</dbReference>
<dbReference type="EC" id="2.4.2.14" evidence="7"/>
<dbReference type="PIRSF" id="PIRSF000485">
    <property type="entry name" value="Amd_phspho_trans"/>
    <property type="match status" value="1"/>
</dbReference>
<accession>A0ABN1GZU3</accession>
<dbReference type="InterPro" id="IPR017932">
    <property type="entry name" value="GATase_2_dom"/>
</dbReference>
<comment type="cofactor">
    <cofactor evidence="7">
        <name>Mg(2+)</name>
        <dbReference type="ChEBI" id="CHEBI:18420"/>
    </cofactor>
    <text evidence="7">Binds 1 Mg(2+) ion per subunit.</text>
</comment>
<dbReference type="InterPro" id="IPR035584">
    <property type="entry name" value="PurF_N"/>
</dbReference>
<dbReference type="SUPFAM" id="SSF56235">
    <property type="entry name" value="N-terminal nucleophile aminohydrolases (Ntn hydrolases)"/>
    <property type="match status" value="1"/>
</dbReference>
<evidence type="ECO:0000259" key="9">
    <source>
        <dbReference type="PROSITE" id="PS51278"/>
    </source>
</evidence>
<comment type="caution">
    <text evidence="7">Lacks conserved residue(s) required for the propagation of feature annotation.</text>
</comment>
<reference evidence="10 11" key="1">
    <citation type="journal article" date="2019" name="Int. J. Syst. Evol. Microbiol.">
        <title>The Global Catalogue of Microorganisms (GCM) 10K type strain sequencing project: providing services to taxonomists for standard genome sequencing and annotation.</title>
        <authorList>
            <consortium name="The Broad Institute Genomics Platform"/>
            <consortium name="The Broad Institute Genome Sequencing Center for Infectious Disease"/>
            <person name="Wu L."/>
            <person name="Ma J."/>
        </authorList>
    </citation>
    <scope>NUCLEOTIDE SEQUENCE [LARGE SCALE GENOMIC DNA]</scope>
    <source>
        <strain evidence="10 11">JCM 12928</strain>
    </source>
</reference>
<dbReference type="CDD" id="cd00715">
    <property type="entry name" value="GPATase_N"/>
    <property type="match status" value="1"/>
</dbReference>
<feature type="active site" description="Nucleophile" evidence="7">
    <location>
        <position position="30"/>
    </location>
</feature>
<dbReference type="EMBL" id="BAAAGA010000005">
    <property type="protein sequence ID" value="GAA0624818.1"/>
    <property type="molecule type" value="Genomic_DNA"/>
</dbReference>
<comment type="caution">
    <text evidence="10">The sequence shown here is derived from an EMBL/GenBank/DDBJ whole genome shotgun (WGS) entry which is preliminary data.</text>
</comment>
<dbReference type="InterPro" id="IPR029057">
    <property type="entry name" value="PRTase-like"/>
</dbReference>
<dbReference type="Gene3D" id="3.40.50.2020">
    <property type="match status" value="1"/>
</dbReference>
<keyword evidence="5 7" id="KW-0658">Purine biosynthesis</keyword>
<dbReference type="RefSeq" id="WP_343793611.1">
    <property type="nucleotide sequence ID" value="NZ_BAAAGA010000005.1"/>
</dbReference>
<dbReference type="PROSITE" id="PS51278">
    <property type="entry name" value="GATASE_TYPE_2"/>
    <property type="match status" value="1"/>
</dbReference>
<evidence type="ECO:0000313" key="10">
    <source>
        <dbReference type="EMBL" id="GAA0624818.1"/>
    </source>
</evidence>
<keyword evidence="11" id="KW-1185">Reference proteome</keyword>
<evidence type="ECO:0000256" key="3">
    <source>
        <dbReference type="ARBA" id="ARBA00022676"/>
    </source>
</evidence>
<evidence type="ECO:0000256" key="6">
    <source>
        <dbReference type="ARBA" id="ARBA00022962"/>
    </source>
</evidence>
<organism evidence="10 11">
    <name type="scientific">Brevundimonas kwangchunensis</name>
    <dbReference type="NCBI Taxonomy" id="322163"/>
    <lineage>
        <taxon>Bacteria</taxon>
        <taxon>Pseudomonadati</taxon>
        <taxon>Pseudomonadota</taxon>
        <taxon>Alphaproteobacteria</taxon>
        <taxon>Caulobacterales</taxon>
        <taxon>Caulobacteraceae</taxon>
        <taxon>Brevundimonas</taxon>
    </lineage>
</organism>